<sequence length="396" mass="43635">MSSLFKNLGPGLLYAGAAIGVSHLVQSTRAGANYGLVLIIAVVLIHILKYGFFRAGALIPLKSGKDLVAAYSNHSKWALAIFAIITFGTMHIVIAAICIVTAGLVANLFGLENTNWVNPILLVLAGILVASSNTKKLSDYLKWVVLLLGIATLICFFLKLDKLADLLPTFSLSQFNFSHHQDLAFLIAFLGWMPAPMDITLWQSIWITRSNDEKSERQQFQDFNIGYWGTAIMAVLFIALGAATLFQTNVELPTSAVGFTAAFLKMYASTLGSWSYPIIAFAAVATMVSTLITCLDAYPTSAERSLQEFQAPQWLTNKKLWVVFNALGAWFVLFSFGDSLKSLVDFATTLSFLLAPFLAYYNLKILTQYDNRTWIKVVSYLGLLVLLLLASYSIWT</sequence>
<evidence type="ECO:0000313" key="7">
    <source>
        <dbReference type="Proteomes" id="UP000321168"/>
    </source>
</evidence>
<feature type="transmembrane region" description="Helical" evidence="5">
    <location>
        <begin position="343"/>
        <end position="361"/>
    </location>
</feature>
<gene>
    <name evidence="6" type="ORF">FRX97_00475</name>
</gene>
<keyword evidence="4 5" id="KW-0472">Membrane</keyword>
<dbReference type="RefSeq" id="WP_147012266.1">
    <property type="nucleotide sequence ID" value="NZ_VORB01000001.1"/>
</dbReference>
<feature type="transmembrane region" description="Helical" evidence="5">
    <location>
        <begin position="373"/>
        <end position="395"/>
    </location>
</feature>
<dbReference type="Proteomes" id="UP000321168">
    <property type="component" value="Unassembled WGS sequence"/>
</dbReference>
<dbReference type="GO" id="GO:0046873">
    <property type="term" value="F:metal ion transmembrane transporter activity"/>
    <property type="evidence" value="ECO:0007669"/>
    <property type="project" value="InterPro"/>
</dbReference>
<feature type="transmembrane region" description="Helical" evidence="5">
    <location>
        <begin position="77"/>
        <end position="110"/>
    </location>
</feature>
<evidence type="ECO:0000256" key="3">
    <source>
        <dbReference type="ARBA" id="ARBA00022989"/>
    </source>
</evidence>
<feature type="transmembrane region" description="Helical" evidence="5">
    <location>
        <begin position="225"/>
        <end position="246"/>
    </location>
</feature>
<feature type="transmembrane region" description="Helical" evidence="5">
    <location>
        <begin position="183"/>
        <end position="205"/>
    </location>
</feature>
<feature type="transmembrane region" description="Helical" evidence="5">
    <location>
        <begin position="116"/>
        <end position="133"/>
    </location>
</feature>
<evidence type="ECO:0000256" key="1">
    <source>
        <dbReference type="ARBA" id="ARBA00004141"/>
    </source>
</evidence>
<evidence type="ECO:0000256" key="2">
    <source>
        <dbReference type="ARBA" id="ARBA00022692"/>
    </source>
</evidence>
<reference evidence="6 7" key="1">
    <citation type="submission" date="2019-08" db="EMBL/GenBank/DDBJ databases">
        <title>Genome of Luteibaculum oceani JCM 18817.</title>
        <authorList>
            <person name="Bowman J.P."/>
        </authorList>
    </citation>
    <scope>NUCLEOTIDE SEQUENCE [LARGE SCALE GENOMIC DNA]</scope>
    <source>
        <strain evidence="6 7">JCM 18817</strain>
    </source>
</reference>
<comment type="subcellular location">
    <subcellularLocation>
        <location evidence="1">Membrane</location>
        <topology evidence="1">Multi-pass membrane protein</topology>
    </subcellularLocation>
</comment>
<dbReference type="GO" id="GO:0016020">
    <property type="term" value="C:membrane"/>
    <property type="evidence" value="ECO:0007669"/>
    <property type="project" value="UniProtKB-SubCell"/>
</dbReference>
<proteinExistence type="predicted"/>
<feature type="transmembrane region" description="Helical" evidence="5">
    <location>
        <begin position="274"/>
        <end position="298"/>
    </location>
</feature>
<dbReference type="AlphaFoldDB" id="A0A5C6VKD6"/>
<keyword evidence="2 5" id="KW-0812">Transmembrane</keyword>
<keyword evidence="3 5" id="KW-1133">Transmembrane helix</keyword>
<dbReference type="EMBL" id="VORB01000001">
    <property type="protein sequence ID" value="TXC85131.1"/>
    <property type="molecule type" value="Genomic_DNA"/>
</dbReference>
<dbReference type="Pfam" id="PF01566">
    <property type="entry name" value="Nramp"/>
    <property type="match status" value="1"/>
</dbReference>
<dbReference type="InterPro" id="IPR001046">
    <property type="entry name" value="NRAMP_fam"/>
</dbReference>
<protein>
    <submittedName>
        <fullName evidence="6">Divalent metal cation transporter</fullName>
    </submittedName>
</protein>
<feature type="transmembrane region" description="Helical" evidence="5">
    <location>
        <begin position="140"/>
        <end position="160"/>
    </location>
</feature>
<dbReference type="OrthoDB" id="4858698at2"/>
<feature type="transmembrane region" description="Helical" evidence="5">
    <location>
        <begin position="37"/>
        <end position="56"/>
    </location>
</feature>
<organism evidence="6 7">
    <name type="scientific">Luteibaculum oceani</name>
    <dbReference type="NCBI Taxonomy" id="1294296"/>
    <lineage>
        <taxon>Bacteria</taxon>
        <taxon>Pseudomonadati</taxon>
        <taxon>Bacteroidota</taxon>
        <taxon>Flavobacteriia</taxon>
        <taxon>Flavobacteriales</taxon>
        <taxon>Luteibaculaceae</taxon>
        <taxon>Luteibaculum</taxon>
    </lineage>
</organism>
<comment type="caution">
    <text evidence="6">The sequence shown here is derived from an EMBL/GenBank/DDBJ whole genome shotgun (WGS) entry which is preliminary data.</text>
</comment>
<evidence type="ECO:0000256" key="5">
    <source>
        <dbReference type="SAM" id="Phobius"/>
    </source>
</evidence>
<evidence type="ECO:0000256" key="4">
    <source>
        <dbReference type="ARBA" id="ARBA00023136"/>
    </source>
</evidence>
<evidence type="ECO:0000313" key="6">
    <source>
        <dbReference type="EMBL" id="TXC85131.1"/>
    </source>
</evidence>
<feature type="transmembrane region" description="Helical" evidence="5">
    <location>
        <begin position="319"/>
        <end position="337"/>
    </location>
</feature>
<keyword evidence="7" id="KW-1185">Reference proteome</keyword>
<accession>A0A5C6VKD6</accession>
<name>A0A5C6VKD6_9FLAO</name>